<proteinExistence type="inferred from homology"/>
<dbReference type="Proteomes" id="UP000195402">
    <property type="component" value="Unassembled WGS sequence"/>
</dbReference>
<dbReference type="InterPro" id="IPR004147">
    <property type="entry name" value="ABC1_dom"/>
</dbReference>
<sequence>MRTKNTLYLITATGFAGLTYQSSAENPNFLPFPNDFAEKVRAGLNGVVRSSRAVYTITSNVVDYKYSLHGLPLDSDEYHLKLSEVNLRSAKRMLKLCEANKGFYVKGGQFVAAMRQVPKEYSSTLSSLQDKAVPCHFKAIKKVLTDNLGEDLSEFFLSFDEQPIAAASIAQVHRALLKDHQEVAVKVQYPGLEQQMKIDFATVRILSNSVAWVRKKILKFNNSTAGGDSTDFVQEAKNSERTSKNFKRNSMVRVPRVFWDLTRSQVLTMQYCSGSKVDDLEFMKKFGINPKKVAKALVEVFAEMIFVHGFLHGDPHPGNILVSPEGRNGFSLVLLDHGVCKELDEQFRLGYCELWNALILLDSNKIQHLGEQFGVGKYSRYFPVIFTGRTIDSKSALGRGMSLEEKMNLKQELKSLKMEDISSFMESLPPDFITILRTDGLLRSIISKLGASQRIRLLAYAKYSVYGLSSKLNPESGGTVKYAFSRFKTTVGYLQLRLILGKLAFPCGVMLDIPRTPPILTT</sequence>
<keyword evidence="4" id="KW-1185">Reference proteome</keyword>
<evidence type="ECO:0000313" key="4">
    <source>
        <dbReference type="Proteomes" id="UP000195402"/>
    </source>
</evidence>
<dbReference type="FunCoup" id="A0A200QKC7">
    <property type="interactions" value="248"/>
</dbReference>
<evidence type="ECO:0000313" key="3">
    <source>
        <dbReference type="EMBL" id="OVA10973.1"/>
    </source>
</evidence>
<dbReference type="STRING" id="56857.A0A200QKC7"/>
<dbReference type="Pfam" id="PF03109">
    <property type="entry name" value="ABC1"/>
    <property type="match status" value="1"/>
</dbReference>
<dbReference type="OrthoDB" id="427480at2759"/>
<dbReference type="SUPFAM" id="SSF56112">
    <property type="entry name" value="Protein kinase-like (PK-like)"/>
    <property type="match status" value="1"/>
</dbReference>
<gene>
    <name evidence="3" type="ORF">BVC80_1347g5</name>
</gene>
<accession>A0A200QKC7</accession>
<dbReference type="CDD" id="cd13969">
    <property type="entry name" value="ADCK1-like"/>
    <property type="match status" value="1"/>
</dbReference>
<dbReference type="PANTHER" id="PTHR43173">
    <property type="entry name" value="ABC1 FAMILY PROTEIN"/>
    <property type="match status" value="1"/>
</dbReference>
<dbReference type="InterPro" id="IPR045307">
    <property type="entry name" value="ADCK1_dom"/>
</dbReference>
<dbReference type="PANTHER" id="PTHR43173:SF28">
    <property type="entry name" value="AARF DOMAIN CONTAINING KINASE 5"/>
    <property type="match status" value="1"/>
</dbReference>
<protein>
    <submittedName>
        <fullName evidence="3">UbiB domain</fullName>
    </submittedName>
</protein>
<organism evidence="3 4">
    <name type="scientific">Macleaya cordata</name>
    <name type="common">Five-seeded plume-poppy</name>
    <name type="synonym">Bocconia cordata</name>
    <dbReference type="NCBI Taxonomy" id="56857"/>
    <lineage>
        <taxon>Eukaryota</taxon>
        <taxon>Viridiplantae</taxon>
        <taxon>Streptophyta</taxon>
        <taxon>Embryophyta</taxon>
        <taxon>Tracheophyta</taxon>
        <taxon>Spermatophyta</taxon>
        <taxon>Magnoliopsida</taxon>
        <taxon>Ranunculales</taxon>
        <taxon>Papaveraceae</taxon>
        <taxon>Papaveroideae</taxon>
        <taxon>Macleaya</taxon>
    </lineage>
</organism>
<dbReference type="InParanoid" id="A0A200QKC7"/>
<feature type="domain" description="ABC1 atypical kinase-like" evidence="2">
    <location>
        <begin position="128"/>
        <end position="368"/>
    </location>
</feature>
<dbReference type="EMBL" id="MVGT01001746">
    <property type="protein sequence ID" value="OVA10973.1"/>
    <property type="molecule type" value="Genomic_DNA"/>
</dbReference>
<dbReference type="InterPro" id="IPR011009">
    <property type="entry name" value="Kinase-like_dom_sf"/>
</dbReference>
<name>A0A200QKC7_MACCD</name>
<evidence type="ECO:0000256" key="1">
    <source>
        <dbReference type="ARBA" id="ARBA00009670"/>
    </source>
</evidence>
<reference evidence="3 4" key="1">
    <citation type="journal article" date="2017" name="Mol. Plant">
        <title>The Genome of Medicinal Plant Macleaya cordata Provides New Insights into Benzylisoquinoline Alkaloids Metabolism.</title>
        <authorList>
            <person name="Liu X."/>
            <person name="Liu Y."/>
            <person name="Huang P."/>
            <person name="Ma Y."/>
            <person name="Qing Z."/>
            <person name="Tang Q."/>
            <person name="Cao H."/>
            <person name="Cheng P."/>
            <person name="Zheng Y."/>
            <person name="Yuan Z."/>
            <person name="Zhou Y."/>
            <person name="Liu J."/>
            <person name="Tang Z."/>
            <person name="Zhuo Y."/>
            <person name="Zhang Y."/>
            <person name="Yu L."/>
            <person name="Huang J."/>
            <person name="Yang P."/>
            <person name="Peng Q."/>
            <person name="Zhang J."/>
            <person name="Jiang W."/>
            <person name="Zhang Z."/>
            <person name="Lin K."/>
            <person name="Ro D.K."/>
            <person name="Chen X."/>
            <person name="Xiong X."/>
            <person name="Shang Y."/>
            <person name="Huang S."/>
            <person name="Zeng J."/>
        </authorList>
    </citation>
    <scope>NUCLEOTIDE SEQUENCE [LARGE SCALE GENOMIC DNA]</scope>
    <source>
        <strain evidence="4">cv. BLH2017</strain>
        <tissue evidence="3">Root</tissue>
    </source>
</reference>
<comment type="similarity">
    <text evidence="1">Belongs to the protein kinase superfamily. ADCK protein kinase family.</text>
</comment>
<dbReference type="InterPro" id="IPR051130">
    <property type="entry name" value="Mito_struct-func_regulator"/>
</dbReference>
<dbReference type="OMA" id="KVQYPWI"/>
<comment type="caution">
    <text evidence="3">The sequence shown here is derived from an EMBL/GenBank/DDBJ whole genome shotgun (WGS) entry which is preliminary data.</text>
</comment>
<evidence type="ECO:0000259" key="2">
    <source>
        <dbReference type="Pfam" id="PF03109"/>
    </source>
</evidence>
<dbReference type="Gene3D" id="1.10.510.10">
    <property type="entry name" value="Transferase(Phosphotransferase) domain 1"/>
    <property type="match status" value="1"/>
</dbReference>
<dbReference type="AlphaFoldDB" id="A0A200QKC7"/>